<reference evidence="2 3" key="1">
    <citation type="journal article" date="2014" name="Genome Biol. Evol.">
        <title>The genome of the myxosporean Thelohanellus kitauei shows adaptations to nutrient acquisition within its fish host.</title>
        <authorList>
            <person name="Yang Y."/>
            <person name="Xiong J."/>
            <person name="Zhou Z."/>
            <person name="Huo F."/>
            <person name="Miao W."/>
            <person name="Ran C."/>
            <person name="Liu Y."/>
            <person name="Zhang J."/>
            <person name="Feng J."/>
            <person name="Wang M."/>
            <person name="Wang M."/>
            <person name="Wang L."/>
            <person name="Yao B."/>
        </authorList>
    </citation>
    <scope>NUCLEOTIDE SEQUENCE [LARGE SCALE GENOMIC DNA]</scope>
    <source>
        <strain evidence="2">Wuqing</strain>
    </source>
</reference>
<dbReference type="Proteomes" id="UP000031668">
    <property type="component" value="Unassembled WGS sequence"/>
</dbReference>
<accession>A0A0C2IQF7</accession>
<proteinExistence type="predicted"/>
<dbReference type="Gene3D" id="2.170.150.20">
    <property type="entry name" value="Peptide methionine sulfoxide reductase"/>
    <property type="match status" value="1"/>
</dbReference>
<feature type="domain" description="CULT" evidence="1">
    <location>
        <begin position="1"/>
        <end position="61"/>
    </location>
</feature>
<dbReference type="EMBL" id="JWZT01003122">
    <property type="protein sequence ID" value="KII67684.1"/>
    <property type="molecule type" value="Genomic_DNA"/>
</dbReference>
<sequence>MIPFKNIYNFAIYRNTDYTYSFYMGYHSEPIVCLKCSSSLGWIFFPMHFFAIYTNSIELMTSKLLNHHRDNAYSFSVRDVARDLSEFGEVLDTSVNNNESDDEEEGL</sequence>
<name>A0A0C2IQF7_THEKT</name>
<dbReference type="InterPro" id="IPR034750">
    <property type="entry name" value="CULT"/>
</dbReference>
<protein>
    <recommendedName>
        <fullName evidence="1">CULT domain-containing protein</fullName>
    </recommendedName>
</protein>
<comment type="caution">
    <text evidence="2">The sequence shown here is derived from an EMBL/GenBank/DDBJ whole genome shotgun (WGS) entry which is preliminary data.</text>
</comment>
<keyword evidence="3" id="KW-1185">Reference proteome</keyword>
<evidence type="ECO:0000313" key="3">
    <source>
        <dbReference type="Proteomes" id="UP000031668"/>
    </source>
</evidence>
<evidence type="ECO:0000259" key="1">
    <source>
        <dbReference type="PROSITE" id="PS51788"/>
    </source>
</evidence>
<organism evidence="2 3">
    <name type="scientific">Thelohanellus kitauei</name>
    <name type="common">Myxosporean</name>
    <dbReference type="NCBI Taxonomy" id="669202"/>
    <lineage>
        <taxon>Eukaryota</taxon>
        <taxon>Metazoa</taxon>
        <taxon>Cnidaria</taxon>
        <taxon>Myxozoa</taxon>
        <taxon>Myxosporea</taxon>
        <taxon>Bivalvulida</taxon>
        <taxon>Platysporina</taxon>
        <taxon>Myxobolidae</taxon>
        <taxon>Thelohanellus</taxon>
    </lineage>
</organism>
<gene>
    <name evidence="2" type="ORF">RF11_07311</name>
</gene>
<evidence type="ECO:0000313" key="2">
    <source>
        <dbReference type="EMBL" id="KII67684.1"/>
    </source>
</evidence>
<dbReference type="PROSITE" id="PS51788">
    <property type="entry name" value="CULT"/>
    <property type="match status" value="1"/>
</dbReference>
<dbReference type="AlphaFoldDB" id="A0A0C2IQF7"/>